<sequence>MSESRIDYVIKKLRRKIWIDRIQQYTVYAFCIGAVGISILIIIGHAYPIIYLFKKAIVLMSVVVLLGILAGLLHRPSLKYTAYVGDELDFENRFTTYMEYKKVQNPIVEVFKEEVEYALEQKNILREYSFHFCWKIAMVGFFILVLAVGLYFIPSNGMKIAKYKEEIHEELKKESKKIQRVVKELKEDIDEDKRENVEYTSKIMFNLQELEKKLSKSFDYKEAAFHVADVQNKIKKCCSNINNEDKSLYTGIFNGIEGNHQILKQAVDNDDMSKVFNILKDEYFTKEEKKKILENIENIKSSFKDKEYINSIANKIKTALKRENTGGALADILQEQYYKKRELKIAQKTIVRLQNMKERLIDKAFMDGFKSFDGDKKGADFARGGENELFRDGELSNIKADEFAIGSEGNKLMGNADGVGGGSKDAQSNTGEVKTGEISKGSDATRLGLESKNISYLQGSFQETGKIIDKKVRAVIGDTGNLKELQRLYKSFQKEGMDYILKQEIPLEYKQLIINYFDKLSGGK</sequence>
<dbReference type="EMBL" id="FRAJ01000008">
    <property type="protein sequence ID" value="SHK06329.1"/>
    <property type="molecule type" value="Genomic_DNA"/>
</dbReference>
<accession>A0A1M6PEF1</accession>
<dbReference type="AlphaFoldDB" id="A0A1M6PEF1"/>
<gene>
    <name evidence="4" type="ORF">SAMN02745883_01171</name>
</gene>
<evidence type="ECO:0000256" key="2">
    <source>
        <dbReference type="SAM" id="MobiDB-lite"/>
    </source>
</evidence>
<name>A0A1M6PEF1_9FIRM</name>
<organism evidence="4 5">
    <name type="scientific">Caminicella sporogenes DSM 14501</name>
    <dbReference type="NCBI Taxonomy" id="1121266"/>
    <lineage>
        <taxon>Bacteria</taxon>
        <taxon>Bacillati</taxon>
        <taxon>Bacillota</taxon>
        <taxon>Clostridia</taxon>
        <taxon>Peptostreptococcales</taxon>
        <taxon>Caminicellaceae</taxon>
        <taxon>Caminicella</taxon>
    </lineage>
</organism>
<dbReference type="STRING" id="1121266.SAMN02745883_01171"/>
<dbReference type="RefSeq" id="WP_072966533.1">
    <property type="nucleotide sequence ID" value="NZ_FRAJ01000008.1"/>
</dbReference>
<keyword evidence="3" id="KW-0812">Transmembrane</keyword>
<keyword evidence="1" id="KW-0175">Coiled coil</keyword>
<evidence type="ECO:0000313" key="5">
    <source>
        <dbReference type="Proteomes" id="UP000184082"/>
    </source>
</evidence>
<evidence type="ECO:0000256" key="3">
    <source>
        <dbReference type="SAM" id="Phobius"/>
    </source>
</evidence>
<feature type="region of interest" description="Disordered" evidence="2">
    <location>
        <begin position="419"/>
        <end position="438"/>
    </location>
</feature>
<feature type="transmembrane region" description="Helical" evidence="3">
    <location>
        <begin position="132"/>
        <end position="153"/>
    </location>
</feature>
<keyword evidence="5" id="KW-1185">Reference proteome</keyword>
<reference evidence="4 5" key="1">
    <citation type="submission" date="2016-11" db="EMBL/GenBank/DDBJ databases">
        <authorList>
            <person name="Jaros S."/>
            <person name="Januszkiewicz K."/>
            <person name="Wedrychowicz H."/>
        </authorList>
    </citation>
    <scope>NUCLEOTIDE SEQUENCE [LARGE SCALE GENOMIC DNA]</scope>
    <source>
        <strain evidence="4 5">DSM 14501</strain>
    </source>
</reference>
<feature type="transmembrane region" description="Helical" evidence="3">
    <location>
        <begin position="25"/>
        <end position="50"/>
    </location>
</feature>
<proteinExistence type="predicted"/>
<protein>
    <submittedName>
        <fullName evidence="4">Uncharacterized protein</fullName>
    </submittedName>
</protein>
<keyword evidence="3" id="KW-1133">Transmembrane helix</keyword>
<evidence type="ECO:0000313" key="4">
    <source>
        <dbReference type="EMBL" id="SHK06329.1"/>
    </source>
</evidence>
<feature type="coiled-coil region" evidence="1">
    <location>
        <begin position="164"/>
        <end position="202"/>
    </location>
</feature>
<feature type="transmembrane region" description="Helical" evidence="3">
    <location>
        <begin position="56"/>
        <end position="73"/>
    </location>
</feature>
<keyword evidence="3" id="KW-0472">Membrane</keyword>
<evidence type="ECO:0000256" key="1">
    <source>
        <dbReference type="SAM" id="Coils"/>
    </source>
</evidence>
<dbReference type="Proteomes" id="UP000184082">
    <property type="component" value="Unassembled WGS sequence"/>
</dbReference>